<gene>
    <name evidence="1" type="ORF">ACG00X_19765</name>
</gene>
<proteinExistence type="predicted"/>
<comment type="caution">
    <text evidence="1">The sequence shown here is derived from an EMBL/GenBank/DDBJ whole genome shotgun (WGS) entry which is preliminary data.</text>
</comment>
<keyword evidence="2" id="KW-1185">Reference proteome</keyword>
<sequence>MTNHLPGLLDRYRAEAILRALKTRQIRELKMLSPKMGLAAALAAVALLSGCASAVRTEATNFTPVAAGQPATVVRLTSDATATPSAGYPRTLKAGSQWRLAGQVTQGQVFRPINSVFTIEGRQVHEAYLVVSGGKLVGFYLPGEANYAALNIPVPLSIGDSQ</sequence>
<reference evidence="1 2" key="1">
    <citation type="submission" date="2024-09" db="EMBL/GenBank/DDBJ databases">
        <title>Novel species of the genus Pelomonas and Roseateles isolated from streams.</title>
        <authorList>
            <person name="Lu H."/>
        </authorList>
    </citation>
    <scope>NUCLEOTIDE SEQUENCE [LARGE SCALE GENOMIC DNA]</scope>
    <source>
        <strain evidence="1 2">BYS96W</strain>
    </source>
</reference>
<organism evidence="1 2">
    <name type="scientific">Pelomonas nitida</name>
    <dbReference type="NCBI Taxonomy" id="3299027"/>
    <lineage>
        <taxon>Bacteria</taxon>
        <taxon>Pseudomonadati</taxon>
        <taxon>Pseudomonadota</taxon>
        <taxon>Betaproteobacteria</taxon>
        <taxon>Burkholderiales</taxon>
        <taxon>Sphaerotilaceae</taxon>
        <taxon>Roseateles</taxon>
    </lineage>
</organism>
<protein>
    <recommendedName>
        <fullName evidence="3">Lipoprotein</fullName>
    </recommendedName>
</protein>
<dbReference type="RefSeq" id="WP_394490698.1">
    <property type="nucleotide sequence ID" value="NZ_JBIGIA010000018.1"/>
</dbReference>
<evidence type="ECO:0008006" key="3">
    <source>
        <dbReference type="Google" id="ProtNLM"/>
    </source>
</evidence>
<evidence type="ECO:0000313" key="2">
    <source>
        <dbReference type="Proteomes" id="UP001606305"/>
    </source>
</evidence>
<name>A0ABW7GB07_9BURK</name>
<accession>A0ABW7GB07</accession>
<evidence type="ECO:0000313" key="1">
    <source>
        <dbReference type="EMBL" id="MFG6459076.1"/>
    </source>
</evidence>
<dbReference type="EMBL" id="JBIGIA010000018">
    <property type="protein sequence ID" value="MFG6459076.1"/>
    <property type="molecule type" value="Genomic_DNA"/>
</dbReference>
<dbReference type="Proteomes" id="UP001606305">
    <property type="component" value="Unassembled WGS sequence"/>
</dbReference>